<dbReference type="GO" id="GO:0009055">
    <property type="term" value="F:electron transfer activity"/>
    <property type="evidence" value="ECO:0007669"/>
    <property type="project" value="InterPro"/>
</dbReference>
<accession>A0A6N7QNZ9</accession>
<feature type="binding site" description="axial binding residue" evidence="12">
    <location>
        <position position="80"/>
    </location>
    <ligand>
        <name>heme c</name>
        <dbReference type="ChEBI" id="CHEBI:61717"/>
        <label>1</label>
    </ligand>
    <ligandPart>
        <name>Fe</name>
        <dbReference type="ChEBI" id="CHEBI:18248"/>
    </ligandPart>
</feature>
<comment type="PTM">
    <text evidence="11">Binds 2 heme groups per subunit.</text>
</comment>
<dbReference type="GO" id="GO:0046872">
    <property type="term" value="F:metal ion binding"/>
    <property type="evidence" value="ECO:0007669"/>
    <property type="project" value="UniProtKB-KW"/>
</dbReference>
<gene>
    <name evidence="15" type="ORF">GH984_05395</name>
</gene>
<feature type="binding site" description="covalent" evidence="11">
    <location>
        <position position="222"/>
    </location>
    <ligand>
        <name>heme c</name>
        <dbReference type="ChEBI" id="CHEBI:61717"/>
        <label>2</label>
    </ligand>
</feature>
<dbReference type="PANTHER" id="PTHR30600:SF7">
    <property type="entry name" value="CYTOCHROME C PEROXIDASE-RELATED"/>
    <property type="match status" value="1"/>
</dbReference>
<feature type="binding site" description="axial binding residue" evidence="12">
    <location>
        <position position="96"/>
    </location>
    <ligand>
        <name>heme c</name>
        <dbReference type="ChEBI" id="CHEBI:61717"/>
        <label>1</label>
    </ligand>
    <ligandPart>
        <name>Fe</name>
        <dbReference type="ChEBI" id="CHEBI:18248"/>
    </ligandPart>
</feature>
<evidence type="ECO:0000256" key="11">
    <source>
        <dbReference type="PIRSR" id="PIRSR000294-1"/>
    </source>
</evidence>
<evidence type="ECO:0000256" key="10">
    <source>
        <dbReference type="ARBA" id="ARBA00023004"/>
    </source>
</evidence>
<proteinExistence type="predicted"/>
<evidence type="ECO:0000256" key="5">
    <source>
        <dbReference type="ARBA" id="ARBA00022723"/>
    </source>
</evidence>
<evidence type="ECO:0000256" key="3">
    <source>
        <dbReference type="ARBA" id="ARBA00022559"/>
    </source>
</evidence>
<dbReference type="AlphaFoldDB" id="A0A6N7QNZ9"/>
<dbReference type="EMBL" id="WJPP01000002">
    <property type="protein sequence ID" value="MRH78136.1"/>
    <property type="molecule type" value="Genomic_DNA"/>
</dbReference>
<comment type="subcellular location">
    <subcellularLocation>
        <location evidence="1">Periplasm</location>
    </subcellularLocation>
</comment>
<dbReference type="GO" id="GO:0020037">
    <property type="term" value="F:heme binding"/>
    <property type="evidence" value="ECO:0007669"/>
    <property type="project" value="InterPro"/>
</dbReference>
<dbReference type="Pfam" id="PF00034">
    <property type="entry name" value="Cytochrom_C"/>
    <property type="match status" value="1"/>
</dbReference>
<comment type="caution">
    <text evidence="15">The sequence shown here is derived from an EMBL/GenBank/DDBJ whole genome shotgun (WGS) entry which is preliminary data.</text>
</comment>
<dbReference type="PANTHER" id="PTHR30600">
    <property type="entry name" value="CYTOCHROME C PEROXIDASE-RELATED"/>
    <property type="match status" value="1"/>
</dbReference>
<dbReference type="Gene3D" id="1.10.760.10">
    <property type="entry name" value="Cytochrome c-like domain"/>
    <property type="match status" value="2"/>
</dbReference>
<dbReference type="Proteomes" id="UP000433788">
    <property type="component" value="Unassembled WGS sequence"/>
</dbReference>
<evidence type="ECO:0000256" key="9">
    <source>
        <dbReference type="ARBA" id="ARBA00023002"/>
    </source>
</evidence>
<evidence type="ECO:0000256" key="1">
    <source>
        <dbReference type="ARBA" id="ARBA00004418"/>
    </source>
</evidence>
<feature type="binding site" description="axial binding residue" evidence="12">
    <location>
        <position position="300"/>
    </location>
    <ligand>
        <name>heme c</name>
        <dbReference type="ChEBI" id="CHEBI:61717"/>
        <label>2</label>
    </ligand>
    <ligandPart>
        <name>Fe</name>
        <dbReference type="ChEBI" id="CHEBI:18248"/>
    </ligandPart>
</feature>
<dbReference type="PIRSF" id="PIRSF000294">
    <property type="entry name" value="Cytochrome-c_peroxidase"/>
    <property type="match status" value="1"/>
</dbReference>
<feature type="signal peptide" evidence="13">
    <location>
        <begin position="1"/>
        <end position="22"/>
    </location>
</feature>
<keyword evidence="7" id="KW-0574">Periplasm</keyword>
<feature type="binding site" description="covalent" evidence="11">
    <location>
        <position position="76"/>
    </location>
    <ligand>
        <name>heme c</name>
        <dbReference type="ChEBI" id="CHEBI:61717"/>
        <label>1</label>
    </ligand>
</feature>
<keyword evidence="4 11" id="KW-0349">Heme</keyword>
<dbReference type="FunFam" id="1.10.760.10:FF:000004">
    <property type="entry name" value="Cytochrome c peroxidase"/>
    <property type="match status" value="1"/>
</dbReference>
<feature type="domain" description="Cytochrome c" evidence="14">
    <location>
        <begin position="208"/>
        <end position="325"/>
    </location>
</feature>
<evidence type="ECO:0000256" key="7">
    <source>
        <dbReference type="ARBA" id="ARBA00022764"/>
    </source>
</evidence>
<dbReference type="Pfam" id="PF03150">
    <property type="entry name" value="CCP_MauG"/>
    <property type="match status" value="1"/>
</dbReference>
<name>A0A6N7QNZ9_9GAMM</name>
<sequence length="358" mass="38828">MKAAYSLTAAVALGLGSSLAAADDAMLERAQLLFKPIPDSAEDVLADRNPMTPEKIELGEMLFFDPRLSASQTISCNTCHNVGMGGDDNIPTSIGHDWQRGPRNSPTIFNAVFNVAQFWDGRAEDLQEQAKGPIQAGVEMNNTPDNLERTLNSIETYVEMFNEAFPDDPNPVSFDNVASSLEVYQATLITPDAPFDLYLKGDKDALTEQQMAGLDAFMNKGCVACHNGVNVGGQGYYPFGVISRPGADILPDDDLGRAQVTETAADRYVFRSPSLRNVELTAPYFHSGNVWSLREAVAVMNDSQLGSLLSDQEVEDVTAFLRALTGKQPDVVYPVMPVRTDSTPLPDIPDYPRGAAAN</sequence>
<keyword evidence="8" id="KW-0249">Electron transport</keyword>
<keyword evidence="9" id="KW-0560">Oxidoreductase</keyword>
<keyword evidence="16" id="KW-1185">Reference proteome</keyword>
<dbReference type="SUPFAM" id="SSF46626">
    <property type="entry name" value="Cytochrome c"/>
    <property type="match status" value="2"/>
</dbReference>
<evidence type="ECO:0000256" key="4">
    <source>
        <dbReference type="ARBA" id="ARBA00022617"/>
    </source>
</evidence>
<dbReference type="RefSeq" id="WP_153719168.1">
    <property type="nucleotide sequence ID" value="NZ_WJPP01000002.1"/>
</dbReference>
<evidence type="ECO:0000313" key="15">
    <source>
        <dbReference type="EMBL" id="MRH78136.1"/>
    </source>
</evidence>
<reference evidence="15 16" key="1">
    <citation type="submission" date="2019-11" db="EMBL/GenBank/DDBJ databases">
        <authorList>
            <person name="Zhang X.Y."/>
        </authorList>
    </citation>
    <scope>NUCLEOTIDE SEQUENCE [LARGE SCALE GENOMIC DNA]</scope>
    <source>
        <strain evidence="15 16">C176</strain>
    </source>
</reference>
<comment type="cofactor">
    <cofactor evidence="11">
        <name>heme</name>
        <dbReference type="ChEBI" id="CHEBI:30413"/>
    </cofactor>
    <text evidence="11">Binds 2 heme groups.</text>
</comment>
<keyword evidence="3" id="KW-0575">Peroxidase</keyword>
<keyword evidence="6 13" id="KW-0732">Signal</keyword>
<keyword evidence="10 12" id="KW-0408">Iron</keyword>
<evidence type="ECO:0000256" key="6">
    <source>
        <dbReference type="ARBA" id="ARBA00022729"/>
    </source>
</evidence>
<protein>
    <submittedName>
        <fullName evidence="15">C-type cytochrome</fullName>
    </submittedName>
</protein>
<evidence type="ECO:0000256" key="2">
    <source>
        <dbReference type="ARBA" id="ARBA00022448"/>
    </source>
</evidence>
<evidence type="ECO:0000256" key="8">
    <source>
        <dbReference type="ARBA" id="ARBA00022982"/>
    </source>
</evidence>
<dbReference type="PROSITE" id="PS51007">
    <property type="entry name" value="CYTC"/>
    <property type="match status" value="2"/>
</dbReference>
<dbReference type="InterPro" id="IPR036909">
    <property type="entry name" value="Cyt_c-like_dom_sf"/>
</dbReference>
<keyword evidence="2" id="KW-0813">Transport</keyword>
<feature type="binding site" description="covalent" evidence="11">
    <location>
        <position position="79"/>
    </location>
    <ligand>
        <name>heme c</name>
        <dbReference type="ChEBI" id="CHEBI:61717"/>
        <label>1</label>
    </ligand>
</feature>
<organism evidence="15 16">
    <name type="scientific">Spiribacter salilacus</name>
    <dbReference type="NCBI Taxonomy" id="2664894"/>
    <lineage>
        <taxon>Bacteria</taxon>
        <taxon>Pseudomonadati</taxon>
        <taxon>Pseudomonadota</taxon>
        <taxon>Gammaproteobacteria</taxon>
        <taxon>Chromatiales</taxon>
        <taxon>Ectothiorhodospiraceae</taxon>
        <taxon>Spiribacter</taxon>
    </lineage>
</organism>
<evidence type="ECO:0000313" key="16">
    <source>
        <dbReference type="Proteomes" id="UP000433788"/>
    </source>
</evidence>
<dbReference type="GO" id="GO:0042597">
    <property type="term" value="C:periplasmic space"/>
    <property type="evidence" value="ECO:0007669"/>
    <property type="project" value="UniProtKB-SubCell"/>
</dbReference>
<dbReference type="InterPro" id="IPR026259">
    <property type="entry name" value="MauG/Cytc_peroxidase"/>
</dbReference>
<feature type="domain" description="Cytochrome c" evidence="14">
    <location>
        <begin position="54"/>
        <end position="162"/>
    </location>
</feature>
<dbReference type="InterPro" id="IPR009056">
    <property type="entry name" value="Cyt_c-like_dom"/>
</dbReference>
<evidence type="ECO:0000259" key="14">
    <source>
        <dbReference type="PROSITE" id="PS51007"/>
    </source>
</evidence>
<feature type="binding site" description="covalent" evidence="11">
    <location>
        <position position="225"/>
    </location>
    <ligand>
        <name>heme c</name>
        <dbReference type="ChEBI" id="CHEBI:61717"/>
        <label>2</label>
    </ligand>
</feature>
<evidence type="ECO:0000256" key="13">
    <source>
        <dbReference type="SAM" id="SignalP"/>
    </source>
</evidence>
<dbReference type="InterPro" id="IPR051395">
    <property type="entry name" value="Cytochrome_c_Peroxidase/MauG"/>
</dbReference>
<feature type="binding site" description="axial binding residue" evidence="12">
    <location>
        <position position="226"/>
    </location>
    <ligand>
        <name>heme c</name>
        <dbReference type="ChEBI" id="CHEBI:61717"/>
        <label>2</label>
    </ligand>
    <ligandPart>
        <name>Fe</name>
        <dbReference type="ChEBI" id="CHEBI:18248"/>
    </ligandPart>
</feature>
<dbReference type="InterPro" id="IPR004852">
    <property type="entry name" value="Di-haem_cyt_c_peroxidsae"/>
</dbReference>
<feature type="chain" id="PRO_5027033758" evidence="13">
    <location>
        <begin position="23"/>
        <end position="358"/>
    </location>
</feature>
<keyword evidence="5 12" id="KW-0479">Metal-binding</keyword>
<dbReference type="GO" id="GO:0004130">
    <property type="term" value="F:cytochrome-c peroxidase activity"/>
    <property type="evidence" value="ECO:0007669"/>
    <property type="project" value="TreeGrafter"/>
</dbReference>
<evidence type="ECO:0000256" key="12">
    <source>
        <dbReference type="PIRSR" id="PIRSR000294-2"/>
    </source>
</evidence>